<dbReference type="PANTHER" id="PTHR27001:SF931">
    <property type="entry name" value="OS11G0664100 PROTEIN"/>
    <property type="match status" value="1"/>
</dbReference>
<dbReference type="InterPro" id="IPR001245">
    <property type="entry name" value="Ser-Thr/Tyr_kinase_cat_dom"/>
</dbReference>
<keyword evidence="5" id="KW-1185">Reference proteome</keyword>
<evidence type="ECO:0000259" key="3">
    <source>
        <dbReference type="Pfam" id="PF07714"/>
    </source>
</evidence>
<organism evidence="4 5">
    <name type="scientific">Mya arenaria</name>
    <name type="common">Soft-shell clam</name>
    <dbReference type="NCBI Taxonomy" id="6604"/>
    <lineage>
        <taxon>Eukaryota</taxon>
        <taxon>Metazoa</taxon>
        <taxon>Spiralia</taxon>
        <taxon>Lophotrochozoa</taxon>
        <taxon>Mollusca</taxon>
        <taxon>Bivalvia</taxon>
        <taxon>Autobranchia</taxon>
        <taxon>Heteroconchia</taxon>
        <taxon>Euheterodonta</taxon>
        <taxon>Imparidentia</taxon>
        <taxon>Neoheterodontei</taxon>
        <taxon>Myida</taxon>
        <taxon>Myoidea</taxon>
        <taxon>Myidae</taxon>
        <taxon>Mya</taxon>
    </lineage>
</organism>
<keyword evidence="1" id="KW-0547">Nucleotide-binding</keyword>
<feature type="domain" description="Serine-threonine/tyrosine-protein kinase catalytic" evidence="3">
    <location>
        <begin position="79"/>
        <end position="195"/>
    </location>
</feature>
<dbReference type="Proteomes" id="UP001164746">
    <property type="component" value="Chromosome 16"/>
</dbReference>
<dbReference type="Gene3D" id="1.10.510.10">
    <property type="entry name" value="Transferase(Phosphotransferase) domain 1"/>
    <property type="match status" value="1"/>
</dbReference>
<evidence type="ECO:0000256" key="2">
    <source>
        <dbReference type="ARBA" id="ARBA00022840"/>
    </source>
</evidence>
<accession>A0ABY7G3V1</accession>
<proteinExistence type="predicted"/>
<dbReference type="InterPro" id="IPR011009">
    <property type="entry name" value="Kinase-like_dom_sf"/>
</dbReference>
<name>A0ABY7G3V1_MYAAR</name>
<gene>
    <name evidence="4" type="ORF">MAR_002678</name>
</gene>
<evidence type="ECO:0000313" key="4">
    <source>
        <dbReference type="EMBL" id="WAR29110.1"/>
    </source>
</evidence>
<keyword evidence="2" id="KW-0067">ATP-binding</keyword>
<dbReference type="EMBL" id="CP111027">
    <property type="protein sequence ID" value="WAR29110.1"/>
    <property type="molecule type" value="Genomic_DNA"/>
</dbReference>
<reference evidence="4" key="1">
    <citation type="submission" date="2022-11" db="EMBL/GenBank/DDBJ databases">
        <title>Centuries of genome instability and evolution in soft-shell clam transmissible cancer (bioRxiv).</title>
        <authorList>
            <person name="Hart S.F.M."/>
            <person name="Yonemitsu M.A."/>
            <person name="Giersch R.M."/>
            <person name="Beal B.F."/>
            <person name="Arriagada G."/>
            <person name="Davis B.W."/>
            <person name="Ostrander E.A."/>
            <person name="Goff S.P."/>
            <person name="Metzger M.J."/>
        </authorList>
    </citation>
    <scope>NUCLEOTIDE SEQUENCE</scope>
    <source>
        <strain evidence="4">MELC-2E11</strain>
        <tissue evidence="4">Siphon/mantle</tissue>
    </source>
</reference>
<dbReference type="SUPFAM" id="SSF56112">
    <property type="entry name" value="Protein kinase-like (PK-like)"/>
    <property type="match status" value="1"/>
</dbReference>
<evidence type="ECO:0000313" key="5">
    <source>
        <dbReference type="Proteomes" id="UP001164746"/>
    </source>
</evidence>
<evidence type="ECO:0000256" key="1">
    <source>
        <dbReference type="ARBA" id="ARBA00022741"/>
    </source>
</evidence>
<protein>
    <recommendedName>
        <fullName evidence="3">Serine-threonine/tyrosine-protein kinase catalytic domain-containing protein</fullName>
    </recommendedName>
</protein>
<sequence>MDEYLAFNGKAGKLDERVFSKLKLLCRPVKVAEDNAQQCNENTLVSKGDVPLYDTHLVIRTVEKPWAGDLYEEEIENKLEQRILHYAIVPQVAYYRNEQTVSFVAPYFGRGTLDKVIQKERETTADIKTEIPSERKPERATEIPQTLEWKDKFRILYQICRAIEYLHQPPTCERKHVSHGNICMQNVLLDAQTNARLLFLSPKSVEGGVGDEQFQDDKNKDAVTMTDIKTELKLYIRSEGINWWTPSQDDGEKKDKCEICCVNKPEKTFDKLTHDRYCVYKIQLCVGCLWNWRYNPVKCHTCDQDKIRSPVGDGWGAILIAGIDDKDTNTKLFEKDIDKIKDRVITEATMMGVRCLEY</sequence>
<dbReference type="Pfam" id="PF07714">
    <property type="entry name" value="PK_Tyr_Ser-Thr"/>
    <property type="match status" value="1"/>
</dbReference>
<dbReference type="PANTHER" id="PTHR27001">
    <property type="entry name" value="OS01G0253100 PROTEIN"/>
    <property type="match status" value="1"/>
</dbReference>